<dbReference type="PROSITE" id="PS51450">
    <property type="entry name" value="LRR"/>
    <property type="match status" value="2"/>
</dbReference>
<comment type="caution">
    <text evidence="8">The sequence shown here is derived from an EMBL/GenBank/DDBJ whole genome shotgun (WGS) entry which is preliminary data.</text>
</comment>
<keyword evidence="4" id="KW-0433">Leucine-rich repeat</keyword>
<dbReference type="InterPro" id="IPR032675">
    <property type="entry name" value="LRR_dom_sf"/>
</dbReference>
<keyword evidence="6" id="KW-0143">Chaperone</keyword>
<dbReference type="PROSITE" id="PS50245">
    <property type="entry name" value="CAP_GLY_2"/>
    <property type="match status" value="1"/>
</dbReference>
<evidence type="ECO:0000256" key="6">
    <source>
        <dbReference type="ARBA" id="ARBA00023186"/>
    </source>
</evidence>
<dbReference type="CDD" id="cd17044">
    <property type="entry name" value="Ubl_TBCE"/>
    <property type="match status" value="1"/>
</dbReference>
<dbReference type="SMART" id="SM00369">
    <property type="entry name" value="LRR_TYP"/>
    <property type="match status" value="5"/>
</dbReference>
<evidence type="ECO:0000313" key="9">
    <source>
        <dbReference type="Proteomes" id="UP001489004"/>
    </source>
</evidence>
<dbReference type="InterPro" id="IPR003591">
    <property type="entry name" value="Leu-rich_rpt_typical-subtyp"/>
</dbReference>
<dbReference type="InterPro" id="IPR044079">
    <property type="entry name" value="Ubl_TBCE"/>
</dbReference>
<dbReference type="InterPro" id="IPR000938">
    <property type="entry name" value="CAP-Gly_domain"/>
</dbReference>
<dbReference type="SUPFAM" id="SSF54236">
    <property type="entry name" value="Ubiquitin-like"/>
    <property type="match status" value="1"/>
</dbReference>
<dbReference type="InterPro" id="IPR001611">
    <property type="entry name" value="Leu-rich_rpt"/>
</dbReference>
<dbReference type="PANTHER" id="PTHR15454:SF56">
    <property type="entry name" value="PROTEIN PHOSPHATASE 1 REGULATORY SUBUNIT 7-RELATED"/>
    <property type="match status" value="1"/>
</dbReference>
<comment type="subcellular location">
    <subcellularLocation>
        <location evidence="1">Cytoplasm</location>
        <location evidence="1">Cytoskeleton</location>
        <location evidence="1">Cilium axoneme</location>
    </subcellularLocation>
</comment>
<dbReference type="AlphaFoldDB" id="A0AAW1P6C4"/>
<dbReference type="Pfam" id="PF14580">
    <property type="entry name" value="LRR_9"/>
    <property type="match status" value="1"/>
</dbReference>
<evidence type="ECO:0000256" key="3">
    <source>
        <dbReference type="ARBA" id="ARBA00022490"/>
    </source>
</evidence>
<dbReference type="InterPro" id="IPR036859">
    <property type="entry name" value="CAP-Gly_dom_sf"/>
</dbReference>
<sequence length="594" mass="64184">MSIALDTRVVANDQKATIRYVGPVAGQEGDWIGLEWDDPSRGKHDGSTAGQQYFQCLYSRTGGSFLRKNKFDATAELGITITAALRLRYQGQDSDQNQVDGGSQMFVQTATNRKVEVKLVGQEKLLAKQGKLEELTGVALVDARVASLGPPGELASVAPRLEELDLSANLLPSWHSVAALADELPRLTVLNLSLNRMRFPDATSALPAQRFGQLHTLVFNQCWITWAQVVAVAGSAPGLRELHLCGNAICSLQAPGTAQQLTSLSQLQVLDLEDNGLSEWQEVEQLAGLPCLERLLLSGNQLTEVHYPLGATAGQDGPFAALKSLLLGENRLASWASVDALNQFPCLREVRLTGNPLLASSQGGGRYEIIARVANLTMVNASAVRQHERRDSELRYLRLVLADAEAAPDVTARQHVLAQHPQLQDLKDRYGNIGAAAVAGVGGTALAASMLELRLTCVAPSAGNKMGTQTKKIPASLTVGKLKLLCERLFKLPVARQALFLRVAHDPMPENIGSDDSHDLGFWDVQSGAELLVDEFDAAAKQVVEQRAKQEQAAQRNSRMAQQLKDIQLMKSVQEGQQTEALAAIAARQNQLAA</sequence>
<name>A0AAW1P6C4_9CHLO</name>
<organism evidence="8 9">
    <name type="scientific">[Myrmecia] bisecta</name>
    <dbReference type="NCBI Taxonomy" id="41462"/>
    <lineage>
        <taxon>Eukaryota</taxon>
        <taxon>Viridiplantae</taxon>
        <taxon>Chlorophyta</taxon>
        <taxon>core chlorophytes</taxon>
        <taxon>Trebouxiophyceae</taxon>
        <taxon>Trebouxiales</taxon>
        <taxon>Trebouxiaceae</taxon>
        <taxon>Myrmecia</taxon>
    </lineage>
</organism>
<dbReference type="PANTHER" id="PTHR15454">
    <property type="entry name" value="NISCHARIN RELATED"/>
    <property type="match status" value="1"/>
</dbReference>
<gene>
    <name evidence="8" type="ORF">WJX72_002459</name>
</gene>
<dbReference type="Pfam" id="PF01302">
    <property type="entry name" value="CAP_GLY"/>
    <property type="match status" value="1"/>
</dbReference>
<keyword evidence="9" id="KW-1185">Reference proteome</keyword>
<evidence type="ECO:0000256" key="4">
    <source>
        <dbReference type="ARBA" id="ARBA00022614"/>
    </source>
</evidence>
<evidence type="ECO:0000259" key="7">
    <source>
        <dbReference type="PROSITE" id="PS50245"/>
    </source>
</evidence>
<dbReference type="EMBL" id="JALJOR010000014">
    <property type="protein sequence ID" value="KAK9806126.1"/>
    <property type="molecule type" value="Genomic_DNA"/>
</dbReference>
<dbReference type="Gene3D" id="2.30.30.190">
    <property type="entry name" value="CAP Gly-rich-like domain"/>
    <property type="match status" value="1"/>
</dbReference>
<evidence type="ECO:0000256" key="5">
    <source>
        <dbReference type="ARBA" id="ARBA00022737"/>
    </source>
</evidence>
<dbReference type="GO" id="GO:0005930">
    <property type="term" value="C:axoneme"/>
    <property type="evidence" value="ECO:0007669"/>
    <property type="project" value="UniProtKB-SubCell"/>
</dbReference>
<dbReference type="PROSITE" id="PS00845">
    <property type="entry name" value="CAP_GLY_1"/>
    <property type="match status" value="1"/>
</dbReference>
<keyword evidence="3" id="KW-0963">Cytoplasm</keyword>
<evidence type="ECO:0000256" key="2">
    <source>
        <dbReference type="ARBA" id="ARBA00006286"/>
    </source>
</evidence>
<evidence type="ECO:0000313" key="8">
    <source>
        <dbReference type="EMBL" id="KAK9806126.1"/>
    </source>
</evidence>
<protein>
    <recommendedName>
        <fullName evidence="7">CAP-Gly domain-containing protein</fullName>
    </recommendedName>
</protein>
<keyword evidence="5" id="KW-0677">Repeat</keyword>
<reference evidence="8 9" key="1">
    <citation type="journal article" date="2024" name="Nat. Commun.">
        <title>Phylogenomics reveals the evolutionary origins of lichenization in chlorophyte algae.</title>
        <authorList>
            <person name="Puginier C."/>
            <person name="Libourel C."/>
            <person name="Otte J."/>
            <person name="Skaloud P."/>
            <person name="Haon M."/>
            <person name="Grisel S."/>
            <person name="Petersen M."/>
            <person name="Berrin J.G."/>
            <person name="Delaux P.M."/>
            <person name="Dal Grande F."/>
            <person name="Keller J."/>
        </authorList>
    </citation>
    <scope>NUCLEOTIDE SEQUENCE [LARGE SCALE GENOMIC DNA]</scope>
    <source>
        <strain evidence="8 9">SAG 2043</strain>
    </source>
</reference>
<dbReference type="SUPFAM" id="SSF52047">
    <property type="entry name" value="RNI-like"/>
    <property type="match status" value="1"/>
</dbReference>
<dbReference type="InterPro" id="IPR029071">
    <property type="entry name" value="Ubiquitin-like_domsf"/>
</dbReference>
<dbReference type="Gene3D" id="3.10.20.90">
    <property type="entry name" value="Phosphatidylinositol 3-kinase Catalytic Subunit, Chain A, domain 1"/>
    <property type="match status" value="1"/>
</dbReference>
<dbReference type="SMART" id="SM01052">
    <property type="entry name" value="CAP_GLY"/>
    <property type="match status" value="1"/>
</dbReference>
<accession>A0AAW1P6C4</accession>
<comment type="similarity">
    <text evidence="2">Belongs to the TBCE family.</text>
</comment>
<dbReference type="SUPFAM" id="SSF74924">
    <property type="entry name" value="Cap-Gly domain"/>
    <property type="match status" value="1"/>
</dbReference>
<proteinExistence type="inferred from homology"/>
<dbReference type="Proteomes" id="UP001489004">
    <property type="component" value="Unassembled WGS sequence"/>
</dbReference>
<feature type="domain" description="CAP-Gly" evidence="7">
    <location>
        <begin position="22"/>
        <end position="67"/>
    </location>
</feature>
<evidence type="ECO:0000256" key="1">
    <source>
        <dbReference type="ARBA" id="ARBA00004430"/>
    </source>
</evidence>
<dbReference type="Gene3D" id="3.80.10.10">
    <property type="entry name" value="Ribonuclease Inhibitor"/>
    <property type="match status" value="3"/>
</dbReference>